<comment type="caution">
    <text evidence="2">The sequence shown here is derived from an EMBL/GenBank/DDBJ whole genome shotgun (WGS) entry which is preliminary data.</text>
</comment>
<dbReference type="Proteomes" id="UP000630923">
    <property type="component" value="Unassembled WGS sequence"/>
</dbReference>
<keyword evidence="3" id="KW-1185">Reference proteome</keyword>
<protein>
    <submittedName>
        <fullName evidence="2">Cupin</fullName>
    </submittedName>
</protein>
<dbReference type="PANTHER" id="PTHR36114:SF1">
    <property type="entry name" value="16.7 KDA PROTEIN IN WHIE LOCUS"/>
    <property type="match status" value="1"/>
</dbReference>
<reference evidence="2" key="1">
    <citation type="journal article" date="2014" name="Int. J. Syst. Evol. Microbiol.">
        <title>Complete genome sequence of Corynebacterium casei LMG S-19264T (=DSM 44701T), isolated from a smear-ripened cheese.</title>
        <authorList>
            <consortium name="US DOE Joint Genome Institute (JGI-PGF)"/>
            <person name="Walter F."/>
            <person name="Albersmeier A."/>
            <person name="Kalinowski J."/>
            <person name="Ruckert C."/>
        </authorList>
    </citation>
    <scope>NUCLEOTIDE SEQUENCE</scope>
    <source>
        <strain evidence="2">KCTC 42590</strain>
    </source>
</reference>
<feature type="domain" description="Cupin type-2" evidence="1">
    <location>
        <begin position="36"/>
        <end position="96"/>
    </location>
</feature>
<dbReference type="SUPFAM" id="SSF51182">
    <property type="entry name" value="RmlC-like cupins"/>
    <property type="match status" value="1"/>
</dbReference>
<dbReference type="Gene3D" id="2.60.120.10">
    <property type="entry name" value="Jelly Rolls"/>
    <property type="match status" value="1"/>
</dbReference>
<dbReference type="InterPro" id="IPR052044">
    <property type="entry name" value="PKS_Associated_Protein"/>
</dbReference>
<dbReference type="InterPro" id="IPR011051">
    <property type="entry name" value="RmlC_Cupin_sf"/>
</dbReference>
<reference evidence="2" key="2">
    <citation type="submission" date="2020-09" db="EMBL/GenBank/DDBJ databases">
        <authorList>
            <person name="Sun Q."/>
            <person name="Kim S."/>
        </authorList>
    </citation>
    <scope>NUCLEOTIDE SEQUENCE</scope>
    <source>
        <strain evidence="2">KCTC 42590</strain>
    </source>
</reference>
<dbReference type="EMBL" id="BNCI01000002">
    <property type="protein sequence ID" value="GHF28307.1"/>
    <property type="molecule type" value="Genomic_DNA"/>
</dbReference>
<organism evidence="2 3">
    <name type="scientific">Kordiimonas sediminis</name>
    <dbReference type="NCBI Taxonomy" id="1735581"/>
    <lineage>
        <taxon>Bacteria</taxon>
        <taxon>Pseudomonadati</taxon>
        <taxon>Pseudomonadota</taxon>
        <taxon>Alphaproteobacteria</taxon>
        <taxon>Kordiimonadales</taxon>
        <taxon>Kordiimonadaceae</taxon>
        <taxon>Kordiimonas</taxon>
    </lineage>
</organism>
<dbReference type="Pfam" id="PF07883">
    <property type="entry name" value="Cupin_2"/>
    <property type="match status" value="1"/>
</dbReference>
<dbReference type="InterPro" id="IPR014710">
    <property type="entry name" value="RmlC-like_jellyroll"/>
</dbReference>
<dbReference type="InterPro" id="IPR013096">
    <property type="entry name" value="Cupin_2"/>
</dbReference>
<evidence type="ECO:0000313" key="2">
    <source>
        <dbReference type="EMBL" id="GHF28307.1"/>
    </source>
</evidence>
<dbReference type="CDD" id="cd02226">
    <property type="entry name" value="cupin_YdbB-like"/>
    <property type="match status" value="1"/>
</dbReference>
<dbReference type="RefSeq" id="WP_191253339.1">
    <property type="nucleotide sequence ID" value="NZ_BNCI01000002.1"/>
</dbReference>
<accession>A0A919EAE2</accession>
<sequence>MKPVKLQQKLASFSEQWTPKLIADMDDYHIKLAKIEGDFVFHAHDKEDELFYVLKGRFRMDYRDSSEWVEEGDLIVVPKGVEHKPFAEEECSVLLIEKASTDHTGGVDDPRHVDTPERI</sequence>
<gene>
    <name evidence="2" type="ORF">GCM10017044_24380</name>
</gene>
<name>A0A919EAE2_9PROT</name>
<evidence type="ECO:0000313" key="3">
    <source>
        <dbReference type="Proteomes" id="UP000630923"/>
    </source>
</evidence>
<evidence type="ECO:0000259" key="1">
    <source>
        <dbReference type="Pfam" id="PF07883"/>
    </source>
</evidence>
<dbReference type="AlphaFoldDB" id="A0A919EAE2"/>
<proteinExistence type="predicted"/>
<dbReference type="PANTHER" id="PTHR36114">
    <property type="entry name" value="16.7 KDA PROTEIN IN WHIE LOCUS"/>
    <property type="match status" value="1"/>
</dbReference>